<organism evidence="9 10">
    <name type="scientific">Tanacetum coccineum</name>
    <dbReference type="NCBI Taxonomy" id="301880"/>
    <lineage>
        <taxon>Eukaryota</taxon>
        <taxon>Viridiplantae</taxon>
        <taxon>Streptophyta</taxon>
        <taxon>Embryophyta</taxon>
        <taxon>Tracheophyta</taxon>
        <taxon>Spermatophyta</taxon>
        <taxon>Magnoliopsida</taxon>
        <taxon>eudicotyledons</taxon>
        <taxon>Gunneridae</taxon>
        <taxon>Pentapetalae</taxon>
        <taxon>asterids</taxon>
        <taxon>campanulids</taxon>
        <taxon>Asterales</taxon>
        <taxon>Asteraceae</taxon>
        <taxon>Asteroideae</taxon>
        <taxon>Anthemideae</taxon>
        <taxon>Anthemidinae</taxon>
        <taxon>Tanacetum</taxon>
    </lineage>
</organism>
<dbReference type="Proteomes" id="UP001151760">
    <property type="component" value="Unassembled WGS sequence"/>
</dbReference>
<comment type="caution">
    <text evidence="9">The sequence shown here is derived from an EMBL/GenBank/DDBJ whole genome shotgun (WGS) entry which is preliminary data.</text>
</comment>
<evidence type="ECO:0000256" key="4">
    <source>
        <dbReference type="ARBA" id="ARBA00022692"/>
    </source>
</evidence>
<keyword evidence="5" id="KW-0029">Amino-acid transport</keyword>
<dbReference type="PANTHER" id="PTHR33228">
    <property type="entry name" value="PROTEIN GLUTAMINE DUMPER 4-RELATED"/>
    <property type="match status" value="1"/>
</dbReference>
<evidence type="ECO:0000256" key="1">
    <source>
        <dbReference type="ARBA" id="ARBA00004167"/>
    </source>
</evidence>
<name>A0ABQ4WL01_9ASTR</name>
<dbReference type="PANTHER" id="PTHR33228:SF76">
    <property type="entry name" value="PROTEIN GLUTAMINE DUMPER 7"/>
    <property type="match status" value="1"/>
</dbReference>
<keyword evidence="3" id="KW-0813">Transport</keyword>
<sequence>MVATTTVFRLNSPILYISCGLVVLLCVIACALLTLACSYKKPSTSNSIRDEVKPSLLDCHGNVSLEKEAKIVIVMPGDINPSYLAKLVPSSTPHLHKV</sequence>
<keyword evidence="4 8" id="KW-0812">Transmembrane</keyword>
<evidence type="ECO:0000256" key="8">
    <source>
        <dbReference type="SAM" id="Phobius"/>
    </source>
</evidence>
<evidence type="ECO:0000256" key="2">
    <source>
        <dbReference type="ARBA" id="ARBA00009977"/>
    </source>
</evidence>
<protein>
    <submittedName>
        <fullName evidence="9">Protein glutamine dumper 5</fullName>
    </submittedName>
</protein>
<evidence type="ECO:0000256" key="3">
    <source>
        <dbReference type="ARBA" id="ARBA00022448"/>
    </source>
</evidence>
<evidence type="ECO:0000313" key="9">
    <source>
        <dbReference type="EMBL" id="GJS53266.1"/>
    </source>
</evidence>
<reference evidence="9" key="2">
    <citation type="submission" date="2022-01" db="EMBL/GenBank/DDBJ databases">
        <authorList>
            <person name="Yamashiro T."/>
            <person name="Shiraishi A."/>
            <person name="Satake H."/>
            <person name="Nakayama K."/>
        </authorList>
    </citation>
    <scope>NUCLEOTIDE SEQUENCE</scope>
</reference>
<comment type="subcellular location">
    <subcellularLocation>
        <location evidence="1">Membrane</location>
        <topology evidence="1">Single-pass membrane protein</topology>
    </subcellularLocation>
</comment>
<gene>
    <name evidence="9" type="ORF">Tco_0626628</name>
</gene>
<evidence type="ECO:0000256" key="7">
    <source>
        <dbReference type="ARBA" id="ARBA00023136"/>
    </source>
</evidence>
<keyword evidence="6 8" id="KW-1133">Transmembrane helix</keyword>
<feature type="transmembrane region" description="Helical" evidence="8">
    <location>
        <begin position="14"/>
        <end position="39"/>
    </location>
</feature>
<accession>A0ABQ4WL01</accession>
<keyword evidence="10" id="KW-1185">Reference proteome</keyword>
<reference evidence="9" key="1">
    <citation type="journal article" date="2022" name="Int. J. Mol. Sci.">
        <title>Draft Genome of Tanacetum Coccineum: Genomic Comparison of Closely Related Tanacetum-Family Plants.</title>
        <authorList>
            <person name="Yamashiro T."/>
            <person name="Shiraishi A."/>
            <person name="Nakayama K."/>
            <person name="Satake H."/>
        </authorList>
    </citation>
    <scope>NUCLEOTIDE SEQUENCE</scope>
</reference>
<evidence type="ECO:0000256" key="6">
    <source>
        <dbReference type="ARBA" id="ARBA00022989"/>
    </source>
</evidence>
<evidence type="ECO:0000313" key="10">
    <source>
        <dbReference type="Proteomes" id="UP001151760"/>
    </source>
</evidence>
<comment type="similarity">
    <text evidence="2">Belongs to the GLUTAMINE DUMPER 1 (TC 9.B.60) family.</text>
</comment>
<dbReference type="EMBL" id="BQNB010008713">
    <property type="protein sequence ID" value="GJS53266.1"/>
    <property type="molecule type" value="Genomic_DNA"/>
</dbReference>
<dbReference type="InterPro" id="IPR040359">
    <property type="entry name" value="GDU"/>
</dbReference>
<proteinExistence type="inferred from homology"/>
<evidence type="ECO:0000256" key="5">
    <source>
        <dbReference type="ARBA" id="ARBA00022970"/>
    </source>
</evidence>
<keyword evidence="7 8" id="KW-0472">Membrane</keyword>